<sequence length="114" mass="12072">MPTAVAQSACRRVPRVRPPHASAFYPQPETLRLLLDGVANDLTAGSWCTGCGLQGCGPKNGKNPVTPVNELACGYFSPAQVVIAAEGMGTSRRGTTGFPRNEADISMRRANLSR</sequence>
<name>A0A5J5EGH9_9PEZI</name>
<accession>A0A5J5EGH9</accession>
<reference evidence="2 3" key="1">
    <citation type="submission" date="2019-09" db="EMBL/GenBank/DDBJ databases">
        <title>Draft genome of the ectomycorrhizal ascomycete Sphaerosporella brunnea.</title>
        <authorList>
            <consortium name="DOE Joint Genome Institute"/>
            <person name="Benucci G.M."/>
            <person name="Marozzi G."/>
            <person name="Antonielli L."/>
            <person name="Sanchez S."/>
            <person name="Marco P."/>
            <person name="Wang X."/>
            <person name="Falini L.B."/>
            <person name="Barry K."/>
            <person name="Haridas S."/>
            <person name="Lipzen A."/>
            <person name="Labutti K."/>
            <person name="Grigoriev I.V."/>
            <person name="Murat C."/>
            <person name="Martin F."/>
            <person name="Albertini E."/>
            <person name="Donnini D."/>
            <person name="Bonito G."/>
        </authorList>
    </citation>
    <scope>NUCLEOTIDE SEQUENCE [LARGE SCALE GENOMIC DNA]</scope>
    <source>
        <strain evidence="2 3">Sb_GMNB300</strain>
    </source>
</reference>
<feature type="region of interest" description="Disordered" evidence="1">
    <location>
        <begin position="90"/>
        <end position="114"/>
    </location>
</feature>
<dbReference type="InParanoid" id="A0A5J5EGH9"/>
<dbReference type="EMBL" id="VXIS01000343">
    <property type="protein sequence ID" value="KAA8894394.1"/>
    <property type="molecule type" value="Genomic_DNA"/>
</dbReference>
<keyword evidence="3" id="KW-1185">Reference proteome</keyword>
<comment type="caution">
    <text evidence="2">The sequence shown here is derived from an EMBL/GenBank/DDBJ whole genome shotgun (WGS) entry which is preliminary data.</text>
</comment>
<evidence type="ECO:0000313" key="3">
    <source>
        <dbReference type="Proteomes" id="UP000326924"/>
    </source>
</evidence>
<dbReference type="AlphaFoldDB" id="A0A5J5EGH9"/>
<proteinExistence type="predicted"/>
<evidence type="ECO:0000256" key="1">
    <source>
        <dbReference type="SAM" id="MobiDB-lite"/>
    </source>
</evidence>
<gene>
    <name evidence="2" type="ORF">FN846DRAFT_912956</name>
</gene>
<evidence type="ECO:0000313" key="2">
    <source>
        <dbReference type="EMBL" id="KAA8894394.1"/>
    </source>
</evidence>
<dbReference type="Proteomes" id="UP000326924">
    <property type="component" value="Unassembled WGS sequence"/>
</dbReference>
<organism evidence="2 3">
    <name type="scientific">Sphaerosporella brunnea</name>
    <dbReference type="NCBI Taxonomy" id="1250544"/>
    <lineage>
        <taxon>Eukaryota</taxon>
        <taxon>Fungi</taxon>
        <taxon>Dikarya</taxon>
        <taxon>Ascomycota</taxon>
        <taxon>Pezizomycotina</taxon>
        <taxon>Pezizomycetes</taxon>
        <taxon>Pezizales</taxon>
        <taxon>Pyronemataceae</taxon>
        <taxon>Sphaerosporella</taxon>
    </lineage>
</organism>
<protein>
    <submittedName>
        <fullName evidence="2">Uncharacterized protein</fullName>
    </submittedName>
</protein>